<sequence>MFRRFLALFALVLLVTLSGCGGTPAASSATEVPPAPATAVAERTPVPPAPTVAEPTAEPSAEPTAEATTSVAGDAATPEIDLSGLLGGGVGAGETVTNELGYSLVVPEGWTVLMNVAFEGTGAVMMVPEGTDPMEGPDENVLAINVGDSSVVFDEAALPPDASLDDLLDSFQNQMIEEDPTVTVSDVENVSIGGLPGRAVNITGSVPDTDDEVFVRLGIARIDDARIVTVIGIATRELWNPASVDSVFASLDLSGLE</sequence>
<evidence type="ECO:0000313" key="4">
    <source>
        <dbReference type="Proteomes" id="UP001193081"/>
    </source>
</evidence>
<feature type="signal peptide" evidence="2">
    <location>
        <begin position="1"/>
        <end position="25"/>
    </location>
</feature>
<feature type="region of interest" description="Disordered" evidence="1">
    <location>
        <begin position="24"/>
        <end position="74"/>
    </location>
</feature>
<comment type="caution">
    <text evidence="3">The sequence shown here is derived from an EMBL/GenBank/DDBJ whole genome shotgun (WGS) entry which is preliminary data.</text>
</comment>
<feature type="chain" id="PRO_5046267473" evidence="2">
    <location>
        <begin position="26"/>
        <end position="257"/>
    </location>
</feature>
<evidence type="ECO:0000256" key="2">
    <source>
        <dbReference type="SAM" id="SignalP"/>
    </source>
</evidence>
<feature type="compositionally biased region" description="Low complexity" evidence="1">
    <location>
        <begin position="51"/>
        <end position="72"/>
    </location>
</feature>
<dbReference type="EMBL" id="SIJK02000001">
    <property type="protein sequence ID" value="MBP1464094.1"/>
    <property type="molecule type" value="Genomic_DNA"/>
</dbReference>
<protein>
    <submittedName>
        <fullName evidence="3">Uncharacterized protein</fullName>
    </submittedName>
</protein>
<feature type="compositionally biased region" description="Low complexity" evidence="1">
    <location>
        <begin position="24"/>
        <end position="44"/>
    </location>
</feature>
<keyword evidence="4" id="KW-1185">Reference proteome</keyword>
<dbReference type="PROSITE" id="PS51257">
    <property type="entry name" value="PROKAR_LIPOPROTEIN"/>
    <property type="match status" value="1"/>
</dbReference>
<evidence type="ECO:0000313" key="3">
    <source>
        <dbReference type="EMBL" id="MBP1464094.1"/>
    </source>
</evidence>
<proteinExistence type="predicted"/>
<organism evidence="3 4">
    <name type="scientific">Candidatus Chloroploca mongolica</name>
    <dbReference type="NCBI Taxonomy" id="2528176"/>
    <lineage>
        <taxon>Bacteria</taxon>
        <taxon>Bacillati</taxon>
        <taxon>Chloroflexota</taxon>
        <taxon>Chloroflexia</taxon>
        <taxon>Chloroflexales</taxon>
        <taxon>Chloroflexineae</taxon>
        <taxon>Oscillochloridaceae</taxon>
        <taxon>Candidatus Chloroploca</taxon>
    </lineage>
</organism>
<dbReference type="RefSeq" id="WP_135475451.1">
    <property type="nucleotide sequence ID" value="NZ_SIJK02000001.1"/>
</dbReference>
<accession>A0ABS4D3T2</accession>
<name>A0ABS4D3T2_9CHLR</name>
<gene>
    <name evidence="3" type="ORF">EYB53_000080</name>
</gene>
<reference evidence="3 4" key="1">
    <citation type="submission" date="2021-03" db="EMBL/GenBank/DDBJ databases">
        <authorList>
            <person name="Grouzdev D.S."/>
        </authorList>
    </citation>
    <scope>NUCLEOTIDE SEQUENCE [LARGE SCALE GENOMIC DNA]</scope>
    <source>
        <strain evidence="3 4">M50-1</strain>
    </source>
</reference>
<keyword evidence="2" id="KW-0732">Signal</keyword>
<dbReference type="Proteomes" id="UP001193081">
    <property type="component" value="Unassembled WGS sequence"/>
</dbReference>
<evidence type="ECO:0000256" key="1">
    <source>
        <dbReference type="SAM" id="MobiDB-lite"/>
    </source>
</evidence>